<dbReference type="Pfam" id="PF02341">
    <property type="entry name" value="RbcX"/>
    <property type="match status" value="1"/>
</dbReference>
<keyword evidence="3" id="KW-0120">Carbon dioxide fixation</keyword>
<dbReference type="FunCoup" id="C1EBY6">
    <property type="interactions" value="273"/>
</dbReference>
<protein>
    <submittedName>
        <fullName evidence="5">Uncharacterized protein</fullName>
    </submittedName>
</protein>
<dbReference type="PANTHER" id="PTHR33791:SF1">
    <property type="entry name" value="RUBISCO CHAPERONE RBCX"/>
    <property type="match status" value="1"/>
</dbReference>
<dbReference type="KEGG" id="mis:MICPUN_108874"/>
<feature type="region of interest" description="Disordered" evidence="4">
    <location>
        <begin position="40"/>
        <end position="61"/>
    </location>
</feature>
<feature type="region of interest" description="Disordered" evidence="4">
    <location>
        <begin position="117"/>
        <end position="139"/>
    </location>
</feature>
<evidence type="ECO:0000256" key="3">
    <source>
        <dbReference type="ARBA" id="ARBA00023300"/>
    </source>
</evidence>
<accession>C1EBY6</accession>
<dbReference type="InterPro" id="IPR003435">
    <property type="entry name" value="Chaperonin_RcbX"/>
</dbReference>
<dbReference type="GO" id="GO:0044183">
    <property type="term" value="F:protein folding chaperone"/>
    <property type="evidence" value="ECO:0007669"/>
    <property type="project" value="InterPro"/>
</dbReference>
<dbReference type="AlphaFoldDB" id="C1EBY6"/>
<evidence type="ECO:0000256" key="2">
    <source>
        <dbReference type="ARBA" id="ARBA00023186"/>
    </source>
</evidence>
<gene>
    <name evidence="5" type="ORF">MICPUN_108874</name>
</gene>
<name>C1EBY6_MICCC</name>
<dbReference type="GO" id="GO:0110102">
    <property type="term" value="P:ribulose bisphosphate carboxylase complex assembly"/>
    <property type="evidence" value="ECO:0007669"/>
    <property type="project" value="InterPro"/>
</dbReference>
<evidence type="ECO:0000313" key="5">
    <source>
        <dbReference type="EMBL" id="ACO65497.1"/>
    </source>
</evidence>
<dbReference type="GO" id="GO:0015977">
    <property type="term" value="P:carbon fixation"/>
    <property type="evidence" value="ECO:0007669"/>
    <property type="project" value="UniProtKB-KW"/>
</dbReference>
<dbReference type="InParanoid" id="C1EBY6"/>
<feature type="compositionally biased region" description="Basic residues" evidence="4">
    <location>
        <begin position="44"/>
        <end position="61"/>
    </location>
</feature>
<dbReference type="OrthoDB" id="513226at2759"/>
<evidence type="ECO:0000256" key="1">
    <source>
        <dbReference type="ARBA" id="ARBA00022531"/>
    </source>
</evidence>
<keyword evidence="1" id="KW-0602">Photosynthesis</keyword>
<evidence type="ECO:0000313" key="6">
    <source>
        <dbReference type="Proteomes" id="UP000002009"/>
    </source>
</evidence>
<dbReference type="GeneID" id="8246408"/>
<dbReference type="Gene3D" id="1.10.1200.210">
    <property type="entry name" value="Chaperonin-like RbcX"/>
    <property type="match status" value="1"/>
</dbReference>
<dbReference type="EMBL" id="CP001329">
    <property type="protein sequence ID" value="ACO65497.1"/>
    <property type="molecule type" value="Genomic_DNA"/>
</dbReference>
<dbReference type="GO" id="GO:0015979">
    <property type="term" value="P:photosynthesis"/>
    <property type="evidence" value="ECO:0007669"/>
    <property type="project" value="UniProtKB-KW"/>
</dbReference>
<keyword evidence="6" id="KW-1185">Reference proteome</keyword>
<feature type="compositionally biased region" description="Basic and acidic residues" evidence="4">
    <location>
        <begin position="119"/>
        <end position="139"/>
    </location>
</feature>
<reference evidence="5 6" key="1">
    <citation type="journal article" date="2009" name="Science">
        <title>Green evolution and dynamic adaptations revealed by genomes of the marine picoeukaryotes Micromonas.</title>
        <authorList>
            <person name="Worden A.Z."/>
            <person name="Lee J.H."/>
            <person name="Mock T."/>
            <person name="Rouze P."/>
            <person name="Simmons M.P."/>
            <person name="Aerts A.L."/>
            <person name="Allen A.E."/>
            <person name="Cuvelier M.L."/>
            <person name="Derelle E."/>
            <person name="Everett M.V."/>
            <person name="Foulon E."/>
            <person name="Grimwood J."/>
            <person name="Gundlach H."/>
            <person name="Henrissat B."/>
            <person name="Napoli C."/>
            <person name="McDonald S.M."/>
            <person name="Parker M.S."/>
            <person name="Rombauts S."/>
            <person name="Salamov A."/>
            <person name="Von Dassow P."/>
            <person name="Badger J.H."/>
            <person name="Coutinho P.M."/>
            <person name="Demir E."/>
            <person name="Dubchak I."/>
            <person name="Gentemann C."/>
            <person name="Eikrem W."/>
            <person name="Gready J.E."/>
            <person name="John U."/>
            <person name="Lanier W."/>
            <person name="Lindquist E.A."/>
            <person name="Lucas S."/>
            <person name="Mayer K.F."/>
            <person name="Moreau H."/>
            <person name="Not F."/>
            <person name="Otillar R."/>
            <person name="Panaud O."/>
            <person name="Pangilinan J."/>
            <person name="Paulsen I."/>
            <person name="Piegu B."/>
            <person name="Poliakov A."/>
            <person name="Robbens S."/>
            <person name="Schmutz J."/>
            <person name="Toulza E."/>
            <person name="Wyss T."/>
            <person name="Zelensky A."/>
            <person name="Zhou K."/>
            <person name="Armbrust E.V."/>
            <person name="Bhattacharya D."/>
            <person name="Goodenough U.W."/>
            <person name="Van de Peer Y."/>
            <person name="Grigoriev I.V."/>
        </authorList>
    </citation>
    <scope>NUCLEOTIDE SEQUENCE [LARGE SCALE GENOMIC DNA]</scope>
    <source>
        <strain evidence="6">RCC299 / NOUM17</strain>
    </source>
</reference>
<dbReference type="InterPro" id="IPR038052">
    <property type="entry name" value="Chaperonin_RbcX_sf"/>
</dbReference>
<proteinExistence type="predicted"/>
<keyword evidence="2" id="KW-0143">Chaperone</keyword>
<dbReference type="RefSeq" id="XP_002504239.1">
    <property type="nucleotide sequence ID" value="XM_002504193.1"/>
</dbReference>
<dbReference type="STRING" id="296587.C1EBY6"/>
<dbReference type="Proteomes" id="UP000002009">
    <property type="component" value="Chromosome 9"/>
</dbReference>
<dbReference type="PANTHER" id="PTHR33791">
    <property type="entry name" value="CHAPERONIN-LIKE RBCX PROTEIN 1, CHLOROPLASTIC"/>
    <property type="match status" value="1"/>
</dbReference>
<dbReference type="SUPFAM" id="SSF158615">
    <property type="entry name" value="RbcX-like"/>
    <property type="match status" value="1"/>
</dbReference>
<evidence type="ECO:0000256" key="4">
    <source>
        <dbReference type="SAM" id="MobiDB-lite"/>
    </source>
</evidence>
<sequence length="237" mass="26126">MLATATLGLGSIPSTAARVHSRAAPHLRARASVSLGAPRVLLANRRKPRDSRDSRHRRRSSSLRLVAEFDCDDKMSVPPGAFGGTTPEKKAAMMMESMFTYIACWIVIDQTENAAPKINTKDGTDGADQEAHDVDSDSATREVRRVVNVHEFLLNFLEENPVKDADAFMRLLSKASPEIAMRVMEVRAAYAEDDFEWQNSRRLALENMRKVNGDVMREHATAALAASMVTSEDPGAL</sequence>
<dbReference type="eggNOG" id="ENOG502RZSC">
    <property type="taxonomic scope" value="Eukaryota"/>
</dbReference>
<organism evidence="5 6">
    <name type="scientific">Micromonas commoda (strain RCC299 / NOUM17 / CCMP2709)</name>
    <name type="common">Picoplanktonic green alga</name>
    <dbReference type="NCBI Taxonomy" id="296587"/>
    <lineage>
        <taxon>Eukaryota</taxon>
        <taxon>Viridiplantae</taxon>
        <taxon>Chlorophyta</taxon>
        <taxon>Mamiellophyceae</taxon>
        <taxon>Mamiellales</taxon>
        <taxon>Mamiellaceae</taxon>
        <taxon>Micromonas</taxon>
    </lineage>
</organism>